<evidence type="ECO:0000256" key="3">
    <source>
        <dbReference type="ARBA" id="ARBA00022679"/>
    </source>
</evidence>
<dbReference type="RefSeq" id="WP_073081134.1">
    <property type="nucleotide sequence ID" value="NZ_FRBL01000004.1"/>
</dbReference>
<name>A0A1M7CP50_9BACT</name>
<dbReference type="Gene3D" id="3.40.630.30">
    <property type="match status" value="1"/>
</dbReference>
<dbReference type="PANTHER" id="PTHR36449">
    <property type="entry name" value="ACETYLTRANSFERASE-RELATED"/>
    <property type="match status" value="1"/>
</dbReference>
<comment type="catalytic activity">
    <reaction evidence="5">
        <text>glycyl-tRNA(Gly) + acetyl-CoA = N-acetylglycyl-tRNA(Gly) + CoA + H(+)</text>
        <dbReference type="Rhea" id="RHEA:81867"/>
        <dbReference type="Rhea" id="RHEA-COMP:9683"/>
        <dbReference type="Rhea" id="RHEA-COMP:19766"/>
        <dbReference type="ChEBI" id="CHEBI:15378"/>
        <dbReference type="ChEBI" id="CHEBI:57287"/>
        <dbReference type="ChEBI" id="CHEBI:57288"/>
        <dbReference type="ChEBI" id="CHEBI:78522"/>
        <dbReference type="ChEBI" id="CHEBI:232036"/>
    </reaction>
</comment>
<sequence length="180" mass="20612">MESSQLSLVKLVDKTQLKPFDCGDETLNTFLTDKALAYHESHLATTYILQQGQQLIAYFSIFCDCLRLQPEDFPTRSAYKKFLSEVLVYPKRHLKELPAIKIGRLAVSKDLQAAGMGRRIIEYVMAMAMEQNTICACKLVTVDAYRESIPFYERLGFNFASQTDTNSRTRIMFFDLAPDQ</sequence>
<dbReference type="AlphaFoldDB" id="A0A1M7CP50"/>
<accession>A0A1M7CP50</accession>
<protein>
    <submittedName>
        <fullName evidence="7">Acetyltransferase (GNAT) domain-containing protein</fullName>
    </submittedName>
</protein>
<keyword evidence="1" id="KW-0678">Repressor</keyword>
<dbReference type="EMBL" id="FRBL01000004">
    <property type="protein sequence ID" value="SHL68940.1"/>
    <property type="molecule type" value="Genomic_DNA"/>
</dbReference>
<keyword evidence="3 7" id="KW-0808">Transferase</keyword>
<dbReference type="GO" id="GO:0016747">
    <property type="term" value="F:acyltransferase activity, transferring groups other than amino-acyl groups"/>
    <property type="evidence" value="ECO:0007669"/>
    <property type="project" value="InterPro"/>
</dbReference>
<dbReference type="OrthoDB" id="9801191at2"/>
<evidence type="ECO:0000256" key="1">
    <source>
        <dbReference type="ARBA" id="ARBA00022491"/>
    </source>
</evidence>
<reference evidence="7 8" key="1">
    <citation type="submission" date="2016-11" db="EMBL/GenBank/DDBJ databases">
        <authorList>
            <person name="Jaros S."/>
            <person name="Januszkiewicz K."/>
            <person name="Wedrychowicz H."/>
        </authorList>
    </citation>
    <scope>NUCLEOTIDE SEQUENCE [LARGE SCALE GENOMIC DNA]</scope>
    <source>
        <strain evidence="7 8">DSM 27406</strain>
    </source>
</reference>
<evidence type="ECO:0000313" key="8">
    <source>
        <dbReference type="Proteomes" id="UP000184420"/>
    </source>
</evidence>
<dbReference type="Proteomes" id="UP000184420">
    <property type="component" value="Unassembled WGS sequence"/>
</dbReference>
<evidence type="ECO:0000256" key="5">
    <source>
        <dbReference type="ARBA" id="ARBA00049880"/>
    </source>
</evidence>
<evidence type="ECO:0000259" key="6">
    <source>
        <dbReference type="Pfam" id="PF13673"/>
    </source>
</evidence>
<evidence type="ECO:0000256" key="2">
    <source>
        <dbReference type="ARBA" id="ARBA00022649"/>
    </source>
</evidence>
<dbReference type="InterPro" id="IPR016181">
    <property type="entry name" value="Acyl_CoA_acyltransferase"/>
</dbReference>
<dbReference type="Pfam" id="PF13673">
    <property type="entry name" value="Acetyltransf_10"/>
    <property type="match status" value="1"/>
</dbReference>
<dbReference type="SUPFAM" id="SSF55729">
    <property type="entry name" value="Acyl-CoA N-acyltransferases (Nat)"/>
    <property type="match status" value="1"/>
</dbReference>
<gene>
    <name evidence="7" type="ORF">SAMN05444266_104412</name>
</gene>
<dbReference type="STRING" id="1419482.SAMN05444266_104412"/>
<keyword evidence="4" id="KW-0012">Acyltransferase</keyword>
<organism evidence="7 8">
    <name type="scientific">Chitinophaga jiangningensis</name>
    <dbReference type="NCBI Taxonomy" id="1419482"/>
    <lineage>
        <taxon>Bacteria</taxon>
        <taxon>Pseudomonadati</taxon>
        <taxon>Bacteroidota</taxon>
        <taxon>Chitinophagia</taxon>
        <taxon>Chitinophagales</taxon>
        <taxon>Chitinophagaceae</taxon>
        <taxon>Chitinophaga</taxon>
    </lineage>
</organism>
<dbReference type="PANTHER" id="PTHR36449:SF1">
    <property type="entry name" value="ACETYLTRANSFERASE"/>
    <property type="match status" value="1"/>
</dbReference>
<keyword evidence="2" id="KW-1277">Toxin-antitoxin system</keyword>
<evidence type="ECO:0000256" key="4">
    <source>
        <dbReference type="ARBA" id="ARBA00023315"/>
    </source>
</evidence>
<proteinExistence type="predicted"/>
<keyword evidence="8" id="KW-1185">Reference proteome</keyword>
<dbReference type="InterPro" id="IPR000182">
    <property type="entry name" value="GNAT_dom"/>
</dbReference>
<feature type="domain" description="N-acetyltransferase" evidence="6">
    <location>
        <begin position="101"/>
        <end position="162"/>
    </location>
</feature>
<evidence type="ECO:0000313" key="7">
    <source>
        <dbReference type="EMBL" id="SHL68940.1"/>
    </source>
</evidence>